<name>A0A443QDE4_9ACAR</name>
<dbReference type="Gene3D" id="3.30.70.100">
    <property type="match status" value="1"/>
</dbReference>
<dbReference type="InterPro" id="IPR006121">
    <property type="entry name" value="HMA_dom"/>
</dbReference>
<gene>
    <name evidence="2" type="ORF">B4U79_00131</name>
</gene>
<dbReference type="OrthoDB" id="689350at2759"/>
<proteinExistence type="predicted"/>
<dbReference type="Pfam" id="PF00403">
    <property type="entry name" value="HMA"/>
    <property type="match status" value="1"/>
</dbReference>
<reference evidence="2 3" key="1">
    <citation type="journal article" date="2018" name="Gigascience">
        <title>Genomes of trombidid mites reveal novel predicted allergens and laterally-transferred genes associated with secondary metabolism.</title>
        <authorList>
            <person name="Dong X."/>
            <person name="Chaisiri K."/>
            <person name="Xia D."/>
            <person name="Armstrong S.D."/>
            <person name="Fang Y."/>
            <person name="Donnelly M.J."/>
            <person name="Kadowaki T."/>
            <person name="McGarry J.W."/>
            <person name="Darby A.C."/>
            <person name="Makepeace B.L."/>
        </authorList>
    </citation>
    <scope>NUCLEOTIDE SEQUENCE [LARGE SCALE GENOMIC DNA]</scope>
    <source>
        <strain evidence="2">UoL-WK</strain>
    </source>
</reference>
<evidence type="ECO:0000259" key="1">
    <source>
        <dbReference type="PROSITE" id="PS50846"/>
    </source>
</evidence>
<feature type="non-terminal residue" evidence="2">
    <location>
        <position position="65"/>
    </location>
</feature>
<dbReference type="EMBL" id="NCKU01009968">
    <property type="protein sequence ID" value="RWS01037.1"/>
    <property type="molecule type" value="Genomic_DNA"/>
</dbReference>
<dbReference type="AlphaFoldDB" id="A0A443QDE4"/>
<dbReference type="SUPFAM" id="SSF55008">
    <property type="entry name" value="HMA, heavy metal-associated domain"/>
    <property type="match status" value="1"/>
</dbReference>
<accession>A0A443QDE4</accession>
<organism evidence="2 3">
    <name type="scientific">Dinothrombium tinctorium</name>
    <dbReference type="NCBI Taxonomy" id="1965070"/>
    <lineage>
        <taxon>Eukaryota</taxon>
        <taxon>Metazoa</taxon>
        <taxon>Ecdysozoa</taxon>
        <taxon>Arthropoda</taxon>
        <taxon>Chelicerata</taxon>
        <taxon>Arachnida</taxon>
        <taxon>Acari</taxon>
        <taxon>Acariformes</taxon>
        <taxon>Trombidiformes</taxon>
        <taxon>Prostigmata</taxon>
        <taxon>Anystina</taxon>
        <taxon>Parasitengona</taxon>
        <taxon>Trombidioidea</taxon>
        <taxon>Trombidiidae</taxon>
        <taxon>Dinothrombium</taxon>
    </lineage>
</organism>
<protein>
    <recommendedName>
        <fullName evidence="1">HMA domain-containing protein</fullName>
    </recommendedName>
</protein>
<feature type="domain" description="HMA" evidence="1">
    <location>
        <begin position="2"/>
        <end position="65"/>
    </location>
</feature>
<dbReference type="InterPro" id="IPR036163">
    <property type="entry name" value="HMA_dom_sf"/>
</dbReference>
<dbReference type="GO" id="GO:0046872">
    <property type="term" value="F:metal ion binding"/>
    <property type="evidence" value="ECO:0007669"/>
    <property type="project" value="InterPro"/>
</dbReference>
<dbReference type="PROSITE" id="PS50846">
    <property type="entry name" value="HMA_2"/>
    <property type="match status" value="1"/>
</dbReference>
<sequence length="65" mass="7192">MEKTYNFKVEITCDGCVNAIKRSLSKSLGDKLKNVDANVETKAVAVTVHYPDESSELTAEQMLDL</sequence>
<evidence type="ECO:0000313" key="2">
    <source>
        <dbReference type="EMBL" id="RWS01037.1"/>
    </source>
</evidence>
<comment type="caution">
    <text evidence="2">The sequence shown here is derived from an EMBL/GenBank/DDBJ whole genome shotgun (WGS) entry which is preliminary data.</text>
</comment>
<evidence type="ECO:0000313" key="3">
    <source>
        <dbReference type="Proteomes" id="UP000285301"/>
    </source>
</evidence>
<dbReference type="CDD" id="cd00371">
    <property type="entry name" value="HMA"/>
    <property type="match status" value="1"/>
</dbReference>
<keyword evidence="3" id="KW-1185">Reference proteome</keyword>
<dbReference type="Proteomes" id="UP000285301">
    <property type="component" value="Unassembled WGS sequence"/>
</dbReference>